<gene>
    <name evidence="1" type="ORF">Cylst_4409</name>
</gene>
<sequence length="613" mass="69922">MKMIDRLRSTVLLSPNDIITLHKHCVLGEKVYPELVEEHNLRAVHVYKRFSGRENKDSFRKFLLARLRASWTTSYGSEQSDKFTKWFCQLVETVNEEGAIVFANLIANTSFAELVKQYDQLMSECGSTGLIHSYLNLRNHPEFLENHLFKSAFLHPLVIGVIAYQIGAPIRIVDARAKDAEPIVVCAQDNMLHIDNTPFNDEYKVLLTWEKHQVSGPKGQNFVYLPGTHKGARNCYVTEDGTIWSTENASIFVTNNSIEQALEFQKKIKNNLLPSVVEVSNDNEPTTIVFAAGSLIHHRFRTIEGHSRSSLIIAFHSAFDNPGGLLEEPLPNMSDFLQQILVRQEQSNGDLFISVLTAQSHSIADAIEQIFEPALDGVKLIEQQTKQLSNKQVQAWKEAVLNSPEIEELKFSSEFILFGEELNIDEFVRLVVENMMFYDKHGPLDLILYANAKEEIRKWSRNRIREMRLPDLEQRLFKWTGEIAQPQISHILSPPDLVRCSKTILRWCSEAAKQNYSSVNLNFGDRITCSEAVASLSQLVSDLCESIMRCYSFQNYVSTSLFLFWACDECIKLIPSSDLDLRDNGGTILRSYIASSIVHQQIYKWECSKKSKA</sequence>
<dbReference type="SUPFAM" id="SSF51197">
    <property type="entry name" value="Clavaminate synthase-like"/>
    <property type="match status" value="1"/>
</dbReference>
<organism evidence="1 2">
    <name type="scientific">Cylindrospermum stagnale PCC 7417</name>
    <dbReference type="NCBI Taxonomy" id="56107"/>
    <lineage>
        <taxon>Bacteria</taxon>
        <taxon>Bacillati</taxon>
        <taxon>Cyanobacteriota</taxon>
        <taxon>Cyanophyceae</taxon>
        <taxon>Nostocales</taxon>
        <taxon>Nostocaceae</taxon>
        <taxon>Cylindrospermum</taxon>
    </lineage>
</organism>
<dbReference type="eggNOG" id="ENOG5033PXJ">
    <property type="taxonomic scope" value="Bacteria"/>
</dbReference>
<evidence type="ECO:0000313" key="2">
    <source>
        <dbReference type="Proteomes" id="UP000010475"/>
    </source>
</evidence>
<protein>
    <submittedName>
        <fullName evidence="1">Uncharacterized protein</fullName>
    </submittedName>
</protein>
<evidence type="ECO:0000313" key="1">
    <source>
        <dbReference type="EMBL" id="AFZ26495.1"/>
    </source>
</evidence>
<proteinExistence type="predicted"/>
<dbReference type="KEGG" id="csg:Cylst_4409"/>
<dbReference type="RefSeq" id="WP_015209737.1">
    <property type="nucleotide sequence ID" value="NC_019757.1"/>
</dbReference>
<reference evidence="1 2" key="1">
    <citation type="submission" date="2012-06" db="EMBL/GenBank/DDBJ databases">
        <title>Finished chromosome of genome of Cylindrospermum stagnale PCC 7417.</title>
        <authorList>
            <consortium name="US DOE Joint Genome Institute"/>
            <person name="Gugger M."/>
            <person name="Coursin T."/>
            <person name="Rippka R."/>
            <person name="Tandeau De Marsac N."/>
            <person name="Huntemann M."/>
            <person name="Wei C.-L."/>
            <person name="Han J."/>
            <person name="Detter J.C."/>
            <person name="Han C."/>
            <person name="Tapia R."/>
            <person name="Chen A."/>
            <person name="Kyrpides N."/>
            <person name="Mavromatis K."/>
            <person name="Markowitz V."/>
            <person name="Szeto E."/>
            <person name="Ivanova N."/>
            <person name="Pagani I."/>
            <person name="Pati A."/>
            <person name="Goodwin L."/>
            <person name="Nordberg H.P."/>
            <person name="Cantor M.N."/>
            <person name="Hua S.X."/>
            <person name="Woyke T."/>
            <person name="Kerfeld C.A."/>
        </authorList>
    </citation>
    <scope>NUCLEOTIDE SEQUENCE [LARGE SCALE GENOMIC DNA]</scope>
    <source>
        <strain evidence="1 2">PCC 7417</strain>
    </source>
</reference>
<dbReference type="AlphaFoldDB" id="K9X1J4"/>
<dbReference type="Proteomes" id="UP000010475">
    <property type="component" value="Chromosome"/>
</dbReference>
<dbReference type="OrthoDB" id="4650283at2"/>
<accession>K9X1J4</accession>
<dbReference type="PATRIC" id="fig|56107.3.peg.4838"/>
<name>K9X1J4_9NOST</name>
<keyword evidence="2" id="KW-1185">Reference proteome</keyword>
<dbReference type="EMBL" id="CP003642">
    <property type="protein sequence ID" value="AFZ26495.1"/>
    <property type="molecule type" value="Genomic_DNA"/>
</dbReference>
<dbReference type="HOGENOM" id="CLU_029525_2_0_3"/>